<feature type="domain" description="Domain of unknown function DB" evidence="2">
    <location>
        <begin position="549"/>
        <end position="625"/>
    </location>
</feature>
<name>A0A914GY28_GLORO</name>
<dbReference type="WBParaSite" id="Gr19_v10_g11438.t1">
    <property type="protein sequence ID" value="Gr19_v10_g11438.t1"/>
    <property type="gene ID" value="Gr19_v10_g11438"/>
</dbReference>
<protein>
    <recommendedName>
        <fullName evidence="2">Domain of unknown function DB domain-containing protein</fullName>
    </recommendedName>
</protein>
<keyword evidence="3" id="KW-1185">Reference proteome</keyword>
<dbReference type="PANTHER" id="PTHR21679:SF5">
    <property type="entry name" value="DOMAIN OF UNKNOWN FUNCTION DB DOMAIN-CONTAINING PROTEIN"/>
    <property type="match status" value="1"/>
</dbReference>
<sequence length="671" mass="73187">MFSSIYRLIDNLIIDYSLIVGQFVLRLPLRPNDGFSVSSSFFLHLALPSPHTVPSLPAAVTGSSATIPSPSAASPTRDTNALRMPSDPLDFLLCQSNSTKLPATVLVLRLFALHCSLSSSVEFCPSSASCHICRLFRLQPIRFFRNFRSSAAHSHTIVKTTVDECSCWTSSSTWRKQQLLAANRPKCPFTRGKHLPAAATFIVPFYDDLDITGNNGKTETDSAFVQPHGPPAPPDELFTYTTTIPPPPDELFTYTTTIPPPPDELFTYTTTIPPPPDELFTYTTTIPPPPDELFTYTTTIPPLSPPFPSNEKSFPTLVPPTFPNLERSIDGGSLTEKKEIAEAVLKNAEGLMDGSAGSERGNASTSEGKTMALKLPELMGELEEFGEGMQKGSENGRDSAGEDERGAGTADVRSAHQNGEDQQQVALFESRKCSAHQWNVRVRPHGEGQSQSVSVASRRDVPMPIFVGKGKERQQIIGEESANGKAITAQRGDDQQRSNSELVPGHPFASTALLTRSASSQSTPDQCGVGPNFVPCVPLGQANARILSCCQQKQMPTGCLALCRYDTTQAQMKQAFEKGQCGLLNIAPFLSCASQGQNNVQCCRHREIVKRSGVQCEVFCNPSADNARVPPRRSSFHNIRPSFALNERISRIHHIFLSSFFGIDSSPIQQK</sequence>
<feature type="region of interest" description="Disordered" evidence="1">
    <location>
        <begin position="483"/>
        <end position="506"/>
    </location>
</feature>
<evidence type="ECO:0000313" key="3">
    <source>
        <dbReference type="Proteomes" id="UP000887572"/>
    </source>
</evidence>
<evidence type="ECO:0000259" key="2">
    <source>
        <dbReference type="Pfam" id="PF01682"/>
    </source>
</evidence>
<dbReference type="AlphaFoldDB" id="A0A914GY28"/>
<feature type="region of interest" description="Disordered" evidence="1">
    <location>
        <begin position="388"/>
        <end position="422"/>
    </location>
</feature>
<evidence type="ECO:0000313" key="4">
    <source>
        <dbReference type="WBParaSite" id="Gr19_v10_g11438.t1"/>
    </source>
</evidence>
<feature type="compositionally biased region" description="Basic and acidic residues" evidence="1">
    <location>
        <begin position="394"/>
        <end position="406"/>
    </location>
</feature>
<proteinExistence type="predicted"/>
<evidence type="ECO:0000256" key="1">
    <source>
        <dbReference type="SAM" id="MobiDB-lite"/>
    </source>
</evidence>
<accession>A0A914GY28</accession>
<reference evidence="4" key="1">
    <citation type="submission" date="2022-11" db="UniProtKB">
        <authorList>
            <consortium name="WormBaseParasite"/>
        </authorList>
    </citation>
    <scope>IDENTIFICATION</scope>
</reference>
<dbReference type="Pfam" id="PF01682">
    <property type="entry name" value="DB"/>
    <property type="match status" value="1"/>
</dbReference>
<dbReference type="Proteomes" id="UP000887572">
    <property type="component" value="Unplaced"/>
</dbReference>
<dbReference type="PANTHER" id="PTHR21679">
    <property type="entry name" value="DOMAIN OF UNKNOWN FUNCTION DB DOMAIN-CONTAINING PROTEIN-RELATED"/>
    <property type="match status" value="1"/>
</dbReference>
<dbReference type="InterPro" id="IPR002602">
    <property type="entry name" value="DB"/>
</dbReference>
<organism evidence="3 4">
    <name type="scientific">Globodera rostochiensis</name>
    <name type="common">Golden nematode worm</name>
    <name type="synonym">Heterodera rostochiensis</name>
    <dbReference type="NCBI Taxonomy" id="31243"/>
    <lineage>
        <taxon>Eukaryota</taxon>
        <taxon>Metazoa</taxon>
        <taxon>Ecdysozoa</taxon>
        <taxon>Nematoda</taxon>
        <taxon>Chromadorea</taxon>
        <taxon>Rhabditida</taxon>
        <taxon>Tylenchina</taxon>
        <taxon>Tylenchomorpha</taxon>
        <taxon>Tylenchoidea</taxon>
        <taxon>Heteroderidae</taxon>
        <taxon>Heteroderinae</taxon>
        <taxon>Globodera</taxon>
    </lineage>
</organism>